<evidence type="ECO:0000256" key="4">
    <source>
        <dbReference type="ARBA" id="ARBA00022837"/>
    </source>
</evidence>
<sequence>MKHVFYLLLFMICQDAFSQIYSFEDGSVPADWSATKGNLSVSADKYKLGSRSLRWDWVGGDKLKLTNLNSLKEVSTRVNGGITLWIYNTKYSTDDLTFSFIHISGVEKCTYKFKLNFTGWRCLWAGFVDDMGHDRTKLNAITVKAPAVSQGRVYFDYLEFVPKISWERIDDFQHAVKQPYNTIDNFLEKYRTDLITISDATTREKKDIGVIAQRIDRWFLSGEDKTVWNDEEYIKRKKSIDNWIDRANSSFDVSLSRDEENIVTGPGLFPQYSSSKIGNVSVIKFRDISEKYLIPFALDWRLNKSEIERQRLLDIYDWYNDQGWAAGSAMGSIRFEKLRSGGYFHSLFLMREQLGDVRLKRELNTLKWFTLFGDAVSRNLENRHGESADNLRTLALPKLYYALMLPDDNDKVAALRVLTKYYTDAFSGAQGYLDTFKPDFTGYHHRGVYMSAYYPDALYMASLIYYLLHDTSFALPETVFSQLKNCLLAFRNIASIYDVPVATSGRFPTQTQKLDRIIAAYAYLSLSSDEPDMELSQAFMRLWNADPEIVSRMVTDVSTDITHKSTLGEVETCARLLHKSILPEEVKDTRVYYPYAGLLVNKSKNWHISIKGTSKYIWDFESSSTENLYGRYLSNGQIEYTRLDRFRKNNAYKDKNWDWNYIPGTTSKVLSLTSLNTNTGGNGKHRNFSDETFLGGTVCGTDVSVFSMKLHDNVYDKTFYADKTVFCVDSICVCIGSNIKNDDFSVPTVTTLFQQETNEGEKVMINGDEFVSAVTKILNPVIVDNMGTAYIVKNGTTVTERKGGVVRSYITHGEAPAGDKYIYYMVLNAGNNDISRYRDEATSPIVILRQDKSAHIIREKTRNIICYVVFDSEIPVNTGHVKTVNAPVIILLKEDEDSIDLSVCEPDMRRPSAENNDSLTEDKVSAEGTPFDFELTLDDVYTLEDGDPEVSIISSGDASALKITTIDGKSYHAKLKKYLSGCKPENKDRIECVYDRSSQTVNFCSSNEDPFQIEIYSLRGDRLCAMEGFKGNYTKDISLFPDGFYMISVRSGSGYSTQKIIKY</sequence>
<dbReference type="InterPro" id="IPR011071">
    <property type="entry name" value="Lyase_8-like_C"/>
</dbReference>
<dbReference type="InterPro" id="IPR014718">
    <property type="entry name" value="GH-type_carb-bd"/>
</dbReference>
<feature type="domain" description="Lyase catalytic" evidence="9">
    <location>
        <begin position="198"/>
        <end position="544"/>
    </location>
</feature>
<dbReference type="SUPFAM" id="SSF74650">
    <property type="entry name" value="Galactose mutarotase-like"/>
    <property type="match status" value="1"/>
</dbReference>
<dbReference type="Gene3D" id="2.60.120.430">
    <property type="entry name" value="Galactose-binding lectin"/>
    <property type="match status" value="1"/>
</dbReference>
<feature type="domain" description="Polysaccharide lyase family 8 central" evidence="6">
    <location>
        <begin position="595"/>
        <end position="762"/>
    </location>
</feature>
<dbReference type="EMBL" id="JANDHW010000002">
    <property type="protein sequence ID" value="MCP9610975.1"/>
    <property type="molecule type" value="Genomic_DNA"/>
</dbReference>
<dbReference type="NCBIfam" id="TIGR04183">
    <property type="entry name" value="Por_Secre_tail"/>
    <property type="match status" value="1"/>
</dbReference>
<keyword evidence="11" id="KW-1185">Reference proteome</keyword>
<dbReference type="InterPro" id="IPR039174">
    <property type="entry name" value="Chondroitin_ABC_lyase"/>
</dbReference>
<dbReference type="RefSeq" id="WP_255025622.1">
    <property type="nucleotide sequence ID" value="NZ_JANDHW010000002.1"/>
</dbReference>
<dbReference type="PANTHER" id="PTHR37322:SF3">
    <property type="entry name" value="CHONDROITIN SULFATE ABC EXOLYASE"/>
    <property type="match status" value="1"/>
</dbReference>
<evidence type="ECO:0000259" key="8">
    <source>
        <dbReference type="Pfam" id="PF09092"/>
    </source>
</evidence>
<dbReference type="SUPFAM" id="SSF49863">
    <property type="entry name" value="Hyaluronate lyase-like, C-terminal domain"/>
    <property type="match status" value="1"/>
</dbReference>
<dbReference type="SUPFAM" id="SSF48230">
    <property type="entry name" value="Chondroitin AC/alginate lyase"/>
    <property type="match status" value="1"/>
</dbReference>
<name>A0ABT1MEC0_9BACT</name>
<dbReference type="InterPro" id="IPR026444">
    <property type="entry name" value="Secre_tail"/>
</dbReference>
<dbReference type="Pfam" id="PF02884">
    <property type="entry name" value="Lyase_8_C"/>
    <property type="match status" value="1"/>
</dbReference>
<dbReference type="Gene3D" id="1.50.10.100">
    <property type="entry name" value="Chondroitin AC/alginate lyase"/>
    <property type="match status" value="1"/>
</dbReference>
<feature type="domain" description="Lyase N-terminal" evidence="8">
    <location>
        <begin position="18"/>
        <end position="163"/>
    </location>
</feature>
<dbReference type="Pfam" id="PF09092">
    <property type="entry name" value="Lyase_N"/>
    <property type="match status" value="1"/>
</dbReference>
<keyword evidence="5" id="KW-0456">Lyase</keyword>
<dbReference type="Pfam" id="PF09093">
    <property type="entry name" value="Lyase_catalyt"/>
    <property type="match status" value="1"/>
</dbReference>
<proteinExistence type="inferred from homology"/>
<evidence type="ECO:0000256" key="3">
    <source>
        <dbReference type="ARBA" id="ARBA00011245"/>
    </source>
</evidence>
<dbReference type="PANTHER" id="PTHR37322">
    <property type="match status" value="1"/>
</dbReference>
<dbReference type="InterPro" id="IPR015177">
    <property type="entry name" value="Lyase_catalyt"/>
</dbReference>
<dbReference type="InterPro" id="IPR008979">
    <property type="entry name" value="Galactose-bd-like_sf"/>
</dbReference>
<dbReference type="SUPFAM" id="SSF49785">
    <property type="entry name" value="Galactose-binding domain-like"/>
    <property type="match status" value="1"/>
</dbReference>
<evidence type="ECO:0000259" key="7">
    <source>
        <dbReference type="Pfam" id="PF02884"/>
    </source>
</evidence>
<dbReference type="InterPro" id="IPR011013">
    <property type="entry name" value="Gal_mutarotase_sf_dom"/>
</dbReference>
<organism evidence="10 11">
    <name type="scientific">Coprobacter tertius</name>
    <dbReference type="NCBI Taxonomy" id="2944915"/>
    <lineage>
        <taxon>Bacteria</taxon>
        <taxon>Pseudomonadati</taxon>
        <taxon>Bacteroidota</taxon>
        <taxon>Bacteroidia</taxon>
        <taxon>Bacteroidales</taxon>
        <taxon>Barnesiellaceae</taxon>
        <taxon>Coprobacter</taxon>
    </lineage>
</organism>
<feature type="domain" description="Polysaccharide lyase family 8 C-terminal" evidence="7">
    <location>
        <begin position="847"/>
        <end position="908"/>
    </location>
</feature>
<evidence type="ECO:0000313" key="11">
    <source>
        <dbReference type="Proteomes" id="UP001205603"/>
    </source>
</evidence>
<keyword evidence="4" id="KW-0106">Calcium</keyword>
<evidence type="ECO:0000256" key="5">
    <source>
        <dbReference type="ARBA" id="ARBA00023239"/>
    </source>
</evidence>
<evidence type="ECO:0000256" key="1">
    <source>
        <dbReference type="ARBA" id="ARBA00001913"/>
    </source>
</evidence>
<dbReference type="Pfam" id="PF02278">
    <property type="entry name" value="Lyase_8"/>
    <property type="match status" value="1"/>
</dbReference>
<comment type="cofactor">
    <cofactor evidence="1">
        <name>Ca(2+)</name>
        <dbReference type="ChEBI" id="CHEBI:29108"/>
    </cofactor>
</comment>
<accession>A0ABT1MEC0</accession>
<evidence type="ECO:0000259" key="9">
    <source>
        <dbReference type="Pfam" id="PF09093"/>
    </source>
</evidence>
<comment type="caution">
    <text evidence="10">The sequence shown here is derived from an EMBL/GenBank/DDBJ whole genome shotgun (WGS) entry which is preliminary data.</text>
</comment>
<evidence type="ECO:0000313" key="10">
    <source>
        <dbReference type="EMBL" id="MCP9610975.1"/>
    </source>
</evidence>
<comment type="subunit">
    <text evidence="3">Monomer.</text>
</comment>
<reference evidence="10 11" key="1">
    <citation type="submission" date="2022-07" db="EMBL/GenBank/DDBJ databases">
        <title>Fecal culturing of patients with breast cancer.</title>
        <authorList>
            <person name="Teng N.M.Y."/>
            <person name="Kiu R."/>
            <person name="Evans R."/>
            <person name="Baker D.J."/>
            <person name="Zenner C."/>
            <person name="Robinson S.D."/>
            <person name="Hall L.J."/>
        </authorList>
    </citation>
    <scope>NUCLEOTIDE SEQUENCE [LARGE SCALE GENOMIC DNA]</scope>
    <source>
        <strain evidence="10 11">LH1063</strain>
    </source>
</reference>
<dbReference type="InterPro" id="IPR003159">
    <property type="entry name" value="Lyase_8_central_dom"/>
</dbReference>
<dbReference type="InterPro" id="IPR015176">
    <property type="entry name" value="Lyase_N"/>
</dbReference>
<gene>
    <name evidence="10" type="ORF">NMU02_02565</name>
</gene>
<protein>
    <submittedName>
        <fullName evidence="10">T9SS type A sorting domain-containing protein</fullName>
    </submittedName>
</protein>
<dbReference type="InterPro" id="IPR008929">
    <property type="entry name" value="Chondroitin_lyas"/>
</dbReference>
<dbReference type="Gene3D" id="2.60.220.10">
    <property type="entry name" value="Polysaccharide lyase family 8-like, C-terminal"/>
    <property type="match status" value="1"/>
</dbReference>
<dbReference type="InterPro" id="IPR004103">
    <property type="entry name" value="Lyase_8_C"/>
</dbReference>
<dbReference type="Gene3D" id="2.70.98.10">
    <property type="match status" value="1"/>
</dbReference>
<evidence type="ECO:0000256" key="2">
    <source>
        <dbReference type="ARBA" id="ARBA00006699"/>
    </source>
</evidence>
<comment type="similarity">
    <text evidence="2">Belongs to the polysaccharide lyase 8 family.</text>
</comment>
<evidence type="ECO:0000259" key="6">
    <source>
        <dbReference type="Pfam" id="PF02278"/>
    </source>
</evidence>
<dbReference type="Proteomes" id="UP001205603">
    <property type="component" value="Unassembled WGS sequence"/>
</dbReference>